<gene>
    <name evidence="2" type="ORF">FSB73_08930</name>
</gene>
<organism evidence="2 3">
    <name type="scientific">Arachidicoccus ginsenosidivorans</name>
    <dbReference type="NCBI Taxonomy" id="496057"/>
    <lineage>
        <taxon>Bacteria</taxon>
        <taxon>Pseudomonadati</taxon>
        <taxon>Bacteroidota</taxon>
        <taxon>Chitinophagia</taxon>
        <taxon>Chitinophagales</taxon>
        <taxon>Chitinophagaceae</taxon>
        <taxon>Arachidicoccus</taxon>
    </lineage>
</organism>
<dbReference type="EMBL" id="CP042434">
    <property type="protein sequence ID" value="QEC71769.1"/>
    <property type="molecule type" value="Genomic_DNA"/>
</dbReference>
<feature type="transmembrane region" description="Helical" evidence="1">
    <location>
        <begin position="58"/>
        <end position="76"/>
    </location>
</feature>
<protein>
    <submittedName>
        <fullName evidence="2">Uncharacterized protein</fullName>
    </submittedName>
</protein>
<sequence length="83" mass="9793">MEMDLGRQVRERNRKRYNNMRSLKDIIMAAIILAVGVLMFFGDKFQFTRILMANKDPMIKYIFGGLCALYGGFRLYRGIKQDY</sequence>
<reference evidence="2 3" key="1">
    <citation type="journal article" date="2017" name="Int. J. Syst. Evol. Microbiol.">
        <title>Arachidicoccus ginsenosidivorans sp. nov., with ginsenoside-converting activity isolated from ginseng cultivating soil.</title>
        <authorList>
            <person name="Siddiqi M.Z."/>
            <person name="Aslam Z."/>
            <person name="Im W.T."/>
        </authorList>
    </citation>
    <scope>NUCLEOTIDE SEQUENCE [LARGE SCALE GENOMIC DNA]</scope>
    <source>
        <strain evidence="2 3">Gsoil 809</strain>
    </source>
</reference>
<keyword evidence="3" id="KW-1185">Reference proteome</keyword>
<dbReference type="RefSeq" id="WP_146781146.1">
    <property type="nucleotide sequence ID" value="NZ_CP042434.1"/>
</dbReference>
<keyword evidence="1" id="KW-0812">Transmembrane</keyword>
<keyword evidence="1" id="KW-0472">Membrane</keyword>
<evidence type="ECO:0000313" key="3">
    <source>
        <dbReference type="Proteomes" id="UP000321291"/>
    </source>
</evidence>
<dbReference type="Proteomes" id="UP000321291">
    <property type="component" value="Chromosome"/>
</dbReference>
<keyword evidence="1" id="KW-1133">Transmembrane helix</keyword>
<dbReference type="KEGG" id="agi:FSB73_08930"/>
<name>A0A5B8VKB8_9BACT</name>
<evidence type="ECO:0000313" key="2">
    <source>
        <dbReference type="EMBL" id="QEC71769.1"/>
    </source>
</evidence>
<evidence type="ECO:0000256" key="1">
    <source>
        <dbReference type="SAM" id="Phobius"/>
    </source>
</evidence>
<accession>A0A5B8VKB8</accession>
<dbReference type="AlphaFoldDB" id="A0A5B8VKB8"/>
<feature type="transmembrane region" description="Helical" evidence="1">
    <location>
        <begin position="21"/>
        <end position="42"/>
    </location>
</feature>
<proteinExistence type="predicted"/>
<dbReference type="OrthoDB" id="676313at2"/>